<feature type="non-terminal residue" evidence="1">
    <location>
        <position position="1"/>
    </location>
</feature>
<evidence type="ECO:0008006" key="2">
    <source>
        <dbReference type="Google" id="ProtNLM"/>
    </source>
</evidence>
<protein>
    <recommendedName>
        <fullName evidence="2">Large polyvalent protein associated domain-containing protein</fullName>
    </recommendedName>
</protein>
<evidence type="ECO:0000313" key="1">
    <source>
        <dbReference type="EMBL" id="KKM18121.1"/>
    </source>
</evidence>
<gene>
    <name evidence="1" type="ORF">LCGC14_1668870</name>
</gene>
<organism evidence="1">
    <name type="scientific">marine sediment metagenome</name>
    <dbReference type="NCBI Taxonomy" id="412755"/>
    <lineage>
        <taxon>unclassified sequences</taxon>
        <taxon>metagenomes</taxon>
        <taxon>ecological metagenomes</taxon>
    </lineage>
</organism>
<comment type="caution">
    <text evidence="1">The sequence shown here is derived from an EMBL/GenBank/DDBJ whole genome shotgun (WGS) entry which is preliminary data.</text>
</comment>
<name>A0A0F9HRW3_9ZZZZ</name>
<accession>A0A0F9HRW3</accession>
<dbReference type="AlphaFoldDB" id="A0A0F9HRW3"/>
<dbReference type="EMBL" id="LAZR01014289">
    <property type="protein sequence ID" value="KKM18121.1"/>
    <property type="molecule type" value="Genomic_DNA"/>
</dbReference>
<sequence>RYAAYLDYVERIEGGESIESIGYGASNPTMVDEILADDQRDGAALLSRDLVGDYGDVSAFGQDIRRRIYPFYSWLEVNTRRYIRLIDNAYSQGIGSGLAATGIVGASIGARTTAYLGLRMLVVYGLVQAWNNLFHGDDEDKLSDSDRVRLHINLGKDDDGQIRTLRFQGALSDFLQWFGAEDAVSSLMAIEKGRADWGDVAKAVAKGPINRVASGITPVIKLPFELASGLQFWPDAFNPRAIRDRKRHTARLFGVEHEYDWLADKPSRGYLQSLESALVYKQDAGELAYNKIRGLAFDYNRRLKGTSGVSSFSSARSQATYEWRQAKRFGDKDAEEKARQEMRDLGMKQKDILSTKRRAHPLGGIARKDRKEFRATLSPREMESLETGYKWYRETYFSD</sequence>
<proteinExistence type="predicted"/>
<reference evidence="1" key="1">
    <citation type="journal article" date="2015" name="Nature">
        <title>Complex archaea that bridge the gap between prokaryotes and eukaryotes.</title>
        <authorList>
            <person name="Spang A."/>
            <person name="Saw J.H."/>
            <person name="Jorgensen S.L."/>
            <person name="Zaremba-Niedzwiedzka K."/>
            <person name="Martijn J."/>
            <person name="Lind A.E."/>
            <person name="van Eijk R."/>
            <person name="Schleper C."/>
            <person name="Guy L."/>
            <person name="Ettema T.J."/>
        </authorList>
    </citation>
    <scope>NUCLEOTIDE SEQUENCE</scope>
</reference>